<evidence type="ECO:0000313" key="3">
    <source>
        <dbReference type="Proteomes" id="UP000712600"/>
    </source>
</evidence>
<feature type="compositionally biased region" description="Basic and acidic residues" evidence="1">
    <location>
        <begin position="63"/>
        <end position="85"/>
    </location>
</feature>
<gene>
    <name evidence="2" type="ORF">F2Q69_00053106</name>
</gene>
<dbReference type="Proteomes" id="UP000712600">
    <property type="component" value="Unassembled WGS sequence"/>
</dbReference>
<protein>
    <submittedName>
        <fullName evidence="2">Uncharacterized protein</fullName>
    </submittedName>
</protein>
<comment type="caution">
    <text evidence="2">The sequence shown here is derived from an EMBL/GenBank/DDBJ whole genome shotgun (WGS) entry which is preliminary data.</text>
</comment>
<reference evidence="2" key="1">
    <citation type="submission" date="2019-12" db="EMBL/GenBank/DDBJ databases">
        <title>Genome sequencing and annotation of Brassica cretica.</title>
        <authorList>
            <person name="Studholme D.J."/>
            <person name="Sarris P."/>
        </authorList>
    </citation>
    <scope>NUCLEOTIDE SEQUENCE</scope>
    <source>
        <strain evidence="2">PFS-109/04</strain>
        <tissue evidence="2">Leaf</tissue>
    </source>
</reference>
<name>A0A8S9MTK0_BRACR</name>
<dbReference type="AlphaFoldDB" id="A0A8S9MTK0"/>
<sequence length="91" mass="10574">MISSSSISRRRMAWDALEPGLWFPCVTTRSLWFDMHVMTQTLSGLKETTLAKGNRVSLYSRPRTQEHTEEIRRLSSESPRSESHLARRLKP</sequence>
<organism evidence="2 3">
    <name type="scientific">Brassica cretica</name>
    <name type="common">Mustard</name>
    <dbReference type="NCBI Taxonomy" id="69181"/>
    <lineage>
        <taxon>Eukaryota</taxon>
        <taxon>Viridiplantae</taxon>
        <taxon>Streptophyta</taxon>
        <taxon>Embryophyta</taxon>
        <taxon>Tracheophyta</taxon>
        <taxon>Spermatophyta</taxon>
        <taxon>Magnoliopsida</taxon>
        <taxon>eudicotyledons</taxon>
        <taxon>Gunneridae</taxon>
        <taxon>Pentapetalae</taxon>
        <taxon>rosids</taxon>
        <taxon>malvids</taxon>
        <taxon>Brassicales</taxon>
        <taxon>Brassicaceae</taxon>
        <taxon>Brassiceae</taxon>
        <taxon>Brassica</taxon>
    </lineage>
</organism>
<dbReference type="EMBL" id="QGKX02002183">
    <property type="protein sequence ID" value="KAF3486556.1"/>
    <property type="molecule type" value="Genomic_DNA"/>
</dbReference>
<evidence type="ECO:0000256" key="1">
    <source>
        <dbReference type="SAM" id="MobiDB-lite"/>
    </source>
</evidence>
<feature type="region of interest" description="Disordered" evidence="1">
    <location>
        <begin position="56"/>
        <end position="91"/>
    </location>
</feature>
<proteinExistence type="predicted"/>
<accession>A0A8S9MTK0</accession>
<evidence type="ECO:0000313" key="2">
    <source>
        <dbReference type="EMBL" id="KAF3486556.1"/>
    </source>
</evidence>